<dbReference type="Proteomes" id="UP000828390">
    <property type="component" value="Unassembled WGS sequence"/>
</dbReference>
<protein>
    <submittedName>
        <fullName evidence="2">Uncharacterized protein</fullName>
    </submittedName>
</protein>
<name>A0A9D4DE23_DREPO</name>
<dbReference type="AlphaFoldDB" id="A0A9D4DE23"/>
<accession>A0A9D4DE23</accession>
<dbReference type="EMBL" id="JAIWYP010000010">
    <property type="protein sequence ID" value="KAH3747644.1"/>
    <property type="molecule type" value="Genomic_DNA"/>
</dbReference>
<gene>
    <name evidence="2" type="ORF">DPMN_182072</name>
</gene>
<comment type="caution">
    <text evidence="2">The sequence shown here is derived from an EMBL/GenBank/DDBJ whole genome shotgun (WGS) entry which is preliminary data.</text>
</comment>
<evidence type="ECO:0000313" key="2">
    <source>
        <dbReference type="EMBL" id="KAH3747644.1"/>
    </source>
</evidence>
<evidence type="ECO:0000313" key="3">
    <source>
        <dbReference type="Proteomes" id="UP000828390"/>
    </source>
</evidence>
<evidence type="ECO:0000256" key="1">
    <source>
        <dbReference type="SAM" id="MobiDB-lite"/>
    </source>
</evidence>
<proteinExistence type="predicted"/>
<reference evidence="2" key="1">
    <citation type="journal article" date="2019" name="bioRxiv">
        <title>The Genome of the Zebra Mussel, Dreissena polymorpha: A Resource for Invasive Species Research.</title>
        <authorList>
            <person name="McCartney M.A."/>
            <person name="Auch B."/>
            <person name="Kono T."/>
            <person name="Mallez S."/>
            <person name="Zhang Y."/>
            <person name="Obille A."/>
            <person name="Becker A."/>
            <person name="Abrahante J.E."/>
            <person name="Garbe J."/>
            <person name="Badalamenti J.P."/>
            <person name="Herman A."/>
            <person name="Mangelson H."/>
            <person name="Liachko I."/>
            <person name="Sullivan S."/>
            <person name="Sone E.D."/>
            <person name="Koren S."/>
            <person name="Silverstein K.A.T."/>
            <person name="Beckman K.B."/>
            <person name="Gohl D.M."/>
        </authorList>
    </citation>
    <scope>NUCLEOTIDE SEQUENCE</scope>
    <source>
        <strain evidence="2">Duluth1</strain>
        <tissue evidence="2">Whole animal</tissue>
    </source>
</reference>
<feature type="region of interest" description="Disordered" evidence="1">
    <location>
        <begin position="1"/>
        <end position="36"/>
    </location>
</feature>
<reference evidence="2" key="2">
    <citation type="submission" date="2020-11" db="EMBL/GenBank/DDBJ databases">
        <authorList>
            <person name="McCartney M.A."/>
            <person name="Auch B."/>
            <person name="Kono T."/>
            <person name="Mallez S."/>
            <person name="Becker A."/>
            <person name="Gohl D.M."/>
            <person name="Silverstein K.A.T."/>
            <person name="Koren S."/>
            <person name="Bechman K.B."/>
            <person name="Herman A."/>
            <person name="Abrahante J.E."/>
            <person name="Garbe J."/>
        </authorList>
    </citation>
    <scope>NUCLEOTIDE SEQUENCE</scope>
    <source>
        <strain evidence="2">Duluth1</strain>
        <tissue evidence="2">Whole animal</tissue>
    </source>
</reference>
<organism evidence="2 3">
    <name type="scientific">Dreissena polymorpha</name>
    <name type="common">Zebra mussel</name>
    <name type="synonym">Mytilus polymorpha</name>
    <dbReference type="NCBI Taxonomy" id="45954"/>
    <lineage>
        <taxon>Eukaryota</taxon>
        <taxon>Metazoa</taxon>
        <taxon>Spiralia</taxon>
        <taxon>Lophotrochozoa</taxon>
        <taxon>Mollusca</taxon>
        <taxon>Bivalvia</taxon>
        <taxon>Autobranchia</taxon>
        <taxon>Heteroconchia</taxon>
        <taxon>Euheterodonta</taxon>
        <taxon>Imparidentia</taxon>
        <taxon>Neoheterodontei</taxon>
        <taxon>Myida</taxon>
        <taxon>Dreissenoidea</taxon>
        <taxon>Dreissenidae</taxon>
        <taxon>Dreissena</taxon>
    </lineage>
</organism>
<keyword evidence="3" id="KW-1185">Reference proteome</keyword>
<sequence length="87" mass="9352">MLRLDHDIDQLSLTEHSNSSSSDVSPTAHSAPVTPCHQRHIGSVDYTAPQGGFFEGLLGCLRPVWTMIGKAAVAEMKKDSSGKALLF</sequence>